<accession>A0A521FGF6</accession>
<protein>
    <submittedName>
        <fullName evidence="1">Uncharacterized protein</fullName>
    </submittedName>
</protein>
<keyword evidence="2" id="KW-1185">Reference proteome</keyword>
<dbReference type="AlphaFoldDB" id="A0A521FGF6"/>
<dbReference type="EMBL" id="FXTN01000012">
    <property type="protein sequence ID" value="SMO95074.1"/>
    <property type="molecule type" value="Genomic_DNA"/>
</dbReference>
<sequence>MHSNQITSPHIREYLRNNHTDLFPTHSRLCLPIIRRIYNKMQFGIRFSEIKVANNVIIDGHHRYISSLLSRYQIARVPGLLTSATQIDDWMNVEFDLKDWDAASRIKYLNQQDSAYNEIDIEIIKEINRIE</sequence>
<organism evidence="1 2">
    <name type="scientific">Pedobacter westerhofensis</name>
    <dbReference type="NCBI Taxonomy" id="425512"/>
    <lineage>
        <taxon>Bacteria</taxon>
        <taxon>Pseudomonadati</taxon>
        <taxon>Bacteroidota</taxon>
        <taxon>Sphingobacteriia</taxon>
        <taxon>Sphingobacteriales</taxon>
        <taxon>Sphingobacteriaceae</taxon>
        <taxon>Pedobacter</taxon>
    </lineage>
</organism>
<reference evidence="1 2" key="1">
    <citation type="submission" date="2017-05" db="EMBL/GenBank/DDBJ databases">
        <authorList>
            <person name="Varghese N."/>
            <person name="Submissions S."/>
        </authorList>
    </citation>
    <scope>NUCLEOTIDE SEQUENCE [LARGE SCALE GENOMIC DNA]</scope>
    <source>
        <strain evidence="1 2">DSM 19036</strain>
    </source>
</reference>
<evidence type="ECO:0000313" key="2">
    <source>
        <dbReference type="Proteomes" id="UP000320300"/>
    </source>
</evidence>
<name>A0A521FGF6_9SPHI</name>
<gene>
    <name evidence="1" type="ORF">SAMN06265348_11214</name>
</gene>
<proteinExistence type="predicted"/>
<dbReference type="Proteomes" id="UP000320300">
    <property type="component" value="Unassembled WGS sequence"/>
</dbReference>
<evidence type="ECO:0000313" key="1">
    <source>
        <dbReference type="EMBL" id="SMO95074.1"/>
    </source>
</evidence>